<feature type="non-terminal residue" evidence="13">
    <location>
        <position position="1"/>
    </location>
</feature>
<evidence type="ECO:0000256" key="9">
    <source>
        <dbReference type="PROSITE-ProRule" id="PRU00175"/>
    </source>
</evidence>
<reference evidence="13" key="1">
    <citation type="submission" date="2021-02" db="EMBL/GenBank/DDBJ databases">
        <authorList>
            <person name="Nowell W R."/>
        </authorList>
    </citation>
    <scope>NUCLEOTIDE SEQUENCE</scope>
</reference>
<evidence type="ECO:0008006" key="15">
    <source>
        <dbReference type="Google" id="ProtNLM"/>
    </source>
</evidence>
<dbReference type="SUPFAM" id="SSF57850">
    <property type="entry name" value="RING/U-box"/>
    <property type="match status" value="1"/>
</dbReference>
<keyword evidence="4" id="KW-0347">Helicase</keyword>
<dbReference type="Gene3D" id="3.40.50.300">
    <property type="entry name" value="P-loop containing nucleotide triphosphate hydrolases"/>
    <property type="match status" value="1"/>
</dbReference>
<dbReference type="PANTHER" id="PTHR13710">
    <property type="entry name" value="DNA HELICASE RECQ FAMILY MEMBER"/>
    <property type="match status" value="1"/>
</dbReference>
<sequence>MIDRTSRIKNNLSEQLKIFYDYSKHVQTKVVKPNPLPTPVFRVNTDVIPVRKSLAVKLLDLPCPSPSQVQLKLSTNVSNTNTFDLSSRAPTVITPSRDLSKLSLSLDNSKRPTPKIEPPSNIKKTQSSISSFLVNKSESNTKSPSLNKTQSSNKLQLVKTSPTISKLSEASSSSTCPLCSQSYDPIARRPISEDSCGHTMCLNCFIKKNNQNGCIQCQNLKKESSLSKKTTTNDDFDDFDQDELFNEWDEQESVTQNDSKQIDMDFTNSIYDDETEESDSEDENQINASQQSYKVQWLSEIKDDAAEFSSDHTYSHTNDMLRVFHSVFGLKQFRSNQLEAVNAAILKHDCFVLMPTGGGKSLCYQLPAVLDSGVTFVISPLRSLIFDQKQKLTSLGIHCGALTSDVSQREADEVYRELYKHTPGLKIVYITPEKVAKSDQLAQLLKDLYERKLLARFVIDECHCVSEWGHDFRPDYANLGQLRVKYPGVNVILLTATATPRVQKDILQQMHIDINKCKLFIQSFNRSNLIYECTL</sequence>
<evidence type="ECO:0000313" key="14">
    <source>
        <dbReference type="Proteomes" id="UP000663848"/>
    </source>
</evidence>
<dbReference type="GO" id="GO:0000724">
    <property type="term" value="P:double-strand break repair via homologous recombination"/>
    <property type="evidence" value="ECO:0007669"/>
    <property type="project" value="TreeGrafter"/>
</dbReference>
<dbReference type="GO" id="GO:0008270">
    <property type="term" value="F:zinc ion binding"/>
    <property type="evidence" value="ECO:0007669"/>
    <property type="project" value="UniProtKB-KW"/>
</dbReference>
<dbReference type="InterPro" id="IPR014001">
    <property type="entry name" value="Helicase_ATP-bd"/>
</dbReference>
<evidence type="ECO:0000256" key="4">
    <source>
        <dbReference type="ARBA" id="ARBA00022806"/>
    </source>
</evidence>
<name>A0A820Z4B3_9BILA</name>
<dbReference type="GO" id="GO:0005737">
    <property type="term" value="C:cytoplasm"/>
    <property type="evidence" value="ECO:0007669"/>
    <property type="project" value="TreeGrafter"/>
</dbReference>
<evidence type="ECO:0000256" key="10">
    <source>
        <dbReference type="SAM" id="MobiDB-lite"/>
    </source>
</evidence>
<feature type="non-terminal residue" evidence="13">
    <location>
        <position position="535"/>
    </location>
</feature>
<dbReference type="GO" id="GO:0005524">
    <property type="term" value="F:ATP binding"/>
    <property type="evidence" value="ECO:0007669"/>
    <property type="project" value="InterPro"/>
</dbReference>
<dbReference type="GO" id="GO:0009378">
    <property type="term" value="F:four-way junction helicase activity"/>
    <property type="evidence" value="ECO:0007669"/>
    <property type="project" value="TreeGrafter"/>
</dbReference>
<feature type="domain" description="RING-type" evidence="11">
    <location>
        <begin position="176"/>
        <end position="218"/>
    </location>
</feature>
<dbReference type="SUPFAM" id="SSF52540">
    <property type="entry name" value="P-loop containing nucleoside triphosphate hydrolases"/>
    <property type="match status" value="1"/>
</dbReference>
<dbReference type="InterPro" id="IPR001841">
    <property type="entry name" value="Znf_RING"/>
</dbReference>
<dbReference type="InterPro" id="IPR011545">
    <property type="entry name" value="DEAD/DEAH_box_helicase_dom"/>
</dbReference>
<evidence type="ECO:0000256" key="5">
    <source>
        <dbReference type="ARBA" id="ARBA00022833"/>
    </source>
</evidence>
<dbReference type="GO" id="GO:0016787">
    <property type="term" value="F:hydrolase activity"/>
    <property type="evidence" value="ECO:0007669"/>
    <property type="project" value="UniProtKB-KW"/>
</dbReference>
<keyword evidence="7" id="KW-0413">Isomerase</keyword>
<keyword evidence="6" id="KW-0238">DNA-binding</keyword>
<keyword evidence="4" id="KW-0067">ATP-binding</keyword>
<evidence type="ECO:0000259" key="12">
    <source>
        <dbReference type="PROSITE" id="PS51192"/>
    </source>
</evidence>
<gene>
    <name evidence="13" type="ORF">QYT958_LOCUS8729</name>
</gene>
<dbReference type="PANTHER" id="PTHR13710:SF153">
    <property type="entry name" value="RECQ-LIKE DNA HELICASE BLM"/>
    <property type="match status" value="1"/>
</dbReference>
<dbReference type="Proteomes" id="UP000663848">
    <property type="component" value="Unassembled WGS sequence"/>
</dbReference>
<comment type="similarity">
    <text evidence="1">Belongs to the helicase family. RecQ subfamily.</text>
</comment>
<dbReference type="SMART" id="SM00487">
    <property type="entry name" value="DEXDc"/>
    <property type="match status" value="1"/>
</dbReference>
<evidence type="ECO:0000256" key="3">
    <source>
        <dbReference type="ARBA" id="ARBA00022801"/>
    </source>
</evidence>
<dbReference type="GO" id="GO:0043138">
    <property type="term" value="F:3'-5' DNA helicase activity"/>
    <property type="evidence" value="ECO:0007669"/>
    <property type="project" value="TreeGrafter"/>
</dbReference>
<dbReference type="InterPro" id="IPR004589">
    <property type="entry name" value="DNA_helicase_ATP-dep_RecQ"/>
</dbReference>
<keyword evidence="8" id="KW-0539">Nucleus</keyword>
<dbReference type="EMBL" id="CAJOBR010000886">
    <property type="protein sequence ID" value="CAF4557091.1"/>
    <property type="molecule type" value="Genomic_DNA"/>
</dbReference>
<dbReference type="InterPro" id="IPR027417">
    <property type="entry name" value="P-loop_NTPase"/>
</dbReference>
<dbReference type="Pfam" id="PF00270">
    <property type="entry name" value="DEAD"/>
    <property type="match status" value="1"/>
</dbReference>
<feature type="region of interest" description="Disordered" evidence="10">
    <location>
        <begin position="103"/>
        <end position="128"/>
    </location>
</feature>
<keyword evidence="4" id="KW-0547">Nucleotide-binding</keyword>
<dbReference type="AlphaFoldDB" id="A0A820Z4B3"/>
<dbReference type="PROSITE" id="PS51192">
    <property type="entry name" value="HELICASE_ATP_BIND_1"/>
    <property type="match status" value="1"/>
</dbReference>
<accession>A0A820Z4B3</accession>
<keyword evidence="5" id="KW-0862">Zinc</keyword>
<dbReference type="InterPro" id="IPR013083">
    <property type="entry name" value="Znf_RING/FYVE/PHD"/>
</dbReference>
<protein>
    <recommendedName>
        <fullName evidence="15">DNA helicase</fullName>
    </recommendedName>
</protein>
<evidence type="ECO:0000313" key="13">
    <source>
        <dbReference type="EMBL" id="CAF4557091.1"/>
    </source>
</evidence>
<proteinExistence type="inferred from homology"/>
<dbReference type="FunFam" id="3.40.50.300:FF:000537">
    <property type="entry name" value="Bloom syndrome RecQ-like helicase"/>
    <property type="match status" value="1"/>
</dbReference>
<dbReference type="Gene3D" id="3.30.40.10">
    <property type="entry name" value="Zinc/RING finger domain, C3HC4 (zinc finger)"/>
    <property type="match status" value="1"/>
</dbReference>
<keyword evidence="3" id="KW-0378">Hydrolase</keyword>
<evidence type="ECO:0000256" key="2">
    <source>
        <dbReference type="ARBA" id="ARBA00022771"/>
    </source>
</evidence>
<evidence type="ECO:0000256" key="1">
    <source>
        <dbReference type="ARBA" id="ARBA00005446"/>
    </source>
</evidence>
<evidence type="ECO:0000256" key="8">
    <source>
        <dbReference type="ARBA" id="ARBA00023242"/>
    </source>
</evidence>
<dbReference type="PROSITE" id="PS50089">
    <property type="entry name" value="ZF_RING_2"/>
    <property type="match status" value="1"/>
</dbReference>
<dbReference type="GO" id="GO:0005694">
    <property type="term" value="C:chromosome"/>
    <property type="evidence" value="ECO:0007669"/>
    <property type="project" value="TreeGrafter"/>
</dbReference>
<dbReference type="NCBIfam" id="TIGR00614">
    <property type="entry name" value="recQ_fam"/>
    <property type="match status" value="1"/>
</dbReference>
<evidence type="ECO:0000256" key="7">
    <source>
        <dbReference type="ARBA" id="ARBA00023235"/>
    </source>
</evidence>
<keyword evidence="2 9" id="KW-0479">Metal-binding</keyword>
<feature type="domain" description="Helicase ATP-binding" evidence="12">
    <location>
        <begin position="341"/>
        <end position="516"/>
    </location>
</feature>
<dbReference type="GO" id="GO:0003677">
    <property type="term" value="F:DNA binding"/>
    <property type="evidence" value="ECO:0007669"/>
    <property type="project" value="UniProtKB-KW"/>
</dbReference>
<keyword evidence="2 9" id="KW-0863">Zinc-finger</keyword>
<comment type="caution">
    <text evidence="13">The sequence shown here is derived from an EMBL/GenBank/DDBJ whole genome shotgun (WGS) entry which is preliminary data.</text>
</comment>
<evidence type="ECO:0000259" key="11">
    <source>
        <dbReference type="PROSITE" id="PS50089"/>
    </source>
</evidence>
<dbReference type="GO" id="GO:0005634">
    <property type="term" value="C:nucleus"/>
    <property type="evidence" value="ECO:0007669"/>
    <property type="project" value="TreeGrafter"/>
</dbReference>
<organism evidence="13 14">
    <name type="scientific">Rotaria socialis</name>
    <dbReference type="NCBI Taxonomy" id="392032"/>
    <lineage>
        <taxon>Eukaryota</taxon>
        <taxon>Metazoa</taxon>
        <taxon>Spiralia</taxon>
        <taxon>Gnathifera</taxon>
        <taxon>Rotifera</taxon>
        <taxon>Eurotatoria</taxon>
        <taxon>Bdelloidea</taxon>
        <taxon>Philodinida</taxon>
        <taxon>Philodinidae</taxon>
        <taxon>Rotaria</taxon>
    </lineage>
</organism>
<evidence type="ECO:0000256" key="6">
    <source>
        <dbReference type="ARBA" id="ARBA00023125"/>
    </source>
</evidence>